<evidence type="ECO:0000259" key="5">
    <source>
        <dbReference type="Pfam" id="PF17852"/>
    </source>
</evidence>
<dbReference type="GO" id="GO:0045505">
    <property type="term" value="F:dynein intermediate chain binding"/>
    <property type="evidence" value="ECO:0007669"/>
    <property type="project" value="InterPro"/>
</dbReference>
<dbReference type="InterPro" id="IPR042222">
    <property type="entry name" value="Dynein_2_N"/>
</dbReference>
<feature type="domain" description="Dynein heavy chain AAA 5 extension" evidence="5">
    <location>
        <begin position="1963"/>
        <end position="2075"/>
    </location>
</feature>
<dbReference type="RefSeq" id="XP_009842080.1">
    <property type="nucleotide sequence ID" value="XM_009843778.1"/>
</dbReference>
<name>W4FNM5_APHAT</name>
<evidence type="ECO:0008006" key="7">
    <source>
        <dbReference type="Google" id="ProtNLM"/>
    </source>
</evidence>
<feature type="region of interest" description="Disordered" evidence="1">
    <location>
        <begin position="56"/>
        <end position="124"/>
    </location>
</feature>
<dbReference type="STRING" id="112090.W4FNM5"/>
<feature type="domain" description="Dynein heavy chain linker" evidence="2">
    <location>
        <begin position="919"/>
        <end position="1323"/>
    </location>
</feature>
<accession>W4FNM5</accession>
<protein>
    <recommendedName>
        <fullName evidence="7">Dynein heavy chain linker domain-containing protein</fullName>
    </recommendedName>
</protein>
<dbReference type="Gene3D" id="3.20.180.20">
    <property type="entry name" value="Dynein heavy chain, N-terminal domain 2"/>
    <property type="match status" value="1"/>
</dbReference>
<dbReference type="GO" id="GO:0030286">
    <property type="term" value="C:dynein complex"/>
    <property type="evidence" value="ECO:0007669"/>
    <property type="project" value="InterPro"/>
</dbReference>
<dbReference type="InterPro" id="IPR035699">
    <property type="entry name" value="AAA_6"/>
</dbReference>
<dbReference type="GO" id="GO:0005524">
    <property type="term" value="F:ATP binding"/>
    <property type="evidence" value="ECO:0007669"/>
    <property type="project" value="InterPro"/>
</dbReference>
<dbReference type="OrthoDB" id="76247at2759"/>
<dbReference type="InterPro" id="IPR035706">
    <property type="entry name" value="AAA_9"/>
</dbReference>
<dbReference type="Gene3D" id="1.20.58.1120">
    <property type="match status" value="1"/>
</dbReference>
<dbReference type="PANTHER" id="PTHR45703:SF36">
    <property type="entry name" value="DYNEIN HEAVY CHAIN, CYTOPLASMIC"/>
    <property type="match status" value="1"/>
</dbReference>
<dbReference type="VEuPathDB" id="FungiDB:H257_15615"/>
<evidence type="ECO:0000259" key="3">
    <source>
        <dbReference type="Pfam" id="PF12774"/>
    </source>
</evidence>
<evidence type="ECO:0000256" key="1">
    <source>
        <dbReference type="SAM" id="MobiDB-lite"/>
    </source>
</evidence>
<dbReference type="Gene3D" id="1.20.920.30">
    <property type="match status" value="1"/>
</dbReference>
<dbReference type="Gene3D" id="1.20.140.100">
    <property type="entry name" value="Dynein heavy chain, N-terminal domain 2"/>
    <property type="match status" value="1"/>
</dbReference>
<evidence type="ECO:0000259" key="4">
    <source>
        <dbReference type="Pfam" id="PF12781"/>
    </source>
</evidence>
<dbReference type="InterPro" id="IPR027417">
    <property type="entry name" value="P-loop_NTPase"/>
</dbReference>
<gene>
    <name evidence="6" type="ORF">H257_15615</name>
</gene>
<dbReference type="SUPFAM" id="SSF52540">
    <property type="entry name" value="P-loop containing nucleoside triphosphate hydrolases"/>
    <property type="match status" value="1"/>
</dbReference>
<dbReference type="InterPro" id="IPR013602">
    <property type="entry name" value="Dynein_heavy_linker"/>
</dbReference>
<dbReference type="EMBL" id="KI913185">
    <property type="protein sequence ID" value="ETV68454.1"/>
    <property type="molecule type" value="Genomic_DNA"/>
</dbReference>
<dbReference type="Pfam" id="PF12775">
    <property type="entry name" value="AAA_7"/>
    <property type="match status" value="1"/>
</dbReference>
<dbReference type="GO" id="GO:0051959">
    <property type="term" value="F:dynein light intermediate chain binding"/>
    <property type="evidence" value="ECO:0007669"/>
    <property type="project" value="InterPro"/>
</dbReference>
<dbReference type="InterPro" id="IPR041466">
    <property type="entry name" value="Dynein_AAA5_ext"/>
</dbReference>
<dbReference type="Pfam" id="PF08393">
    <property type="entry name" value="DHC_N2"/>
    <property type="match status" value="1"/>
</dbReference>
<dbReference type="Gene3D" id="3.40.50.300">
    <property type="entry name" value="P-loop containing nucleotide triphosphate hydrolases"/>
    <property type="match status" value="4"/>
</dbReference>
<dbReference type="PANTHER" id="PTHR45703">
    <property type="entry name" value="DYNEIN HEAVY CHAIN"/>
    <property type="match status" value="1"/>
</dbReference>
<sequence>MRRENQEQDEDNVRPPSSAKGSRLGSRSTYVMGVPKSNPILPTVKLHFPSFKLTAGSPTTDIADSVVPRTPRPPTSTGSNVRPRSSAAHRVITRPATGNMHLSKQNGRKERPNTSSGVKRRPTTPCFLTEGSIAQHDSTTDEPSYSFDDYFKSNWFHDREEWLRISQSNHTYGKSMYFEGAGDITGHWADCQVKEYNAKSGMFSIVFTHSGIEKQVFRVNLLLPAVDDEAAFLRQRDIYFKETRLIYELVRCERFVCNDAGDDDGDLWVLSLKTKGRITQLAIRRHHITQTLAVHGAMLTAMLRGIDADYASVMRRSKIDVVGEGNNSITTPLHSTLVKAYLRQQRLTHWCHKPQIPHRLLAFSKARDKVVATHLDATRASLHLLHRIMTISQRVLPTIRLFHEIQSDYDAAKHRLRPPYSLEDYIALQQDNLNEAFDTLKFEWRQEIIQTIEGATIPRTLQSSMHRFTNRIDYILANDLSQALATAFGDYHDMLFGRWCKLVTDSSDATRPVSTIRRRNWSAMFKPRLKPPLIRLHIVSTVVDNEDNNSLRTVQLHPTLSDVQQQVEQVISRAIARCMDIHCVHGEDSLTDNDGATSLVRIPLLNKSRDVTSLGSKVMDDSRVSFDRATAMPRQLAEAFQALCDRLHERRTALRALCQPHRNHPFLPQTEFDEIVRELRWFGHTLHDVRHLACDVEQYPLVEISTADIKATLVMDIHRTMQASLEFLSLNCHHQERRIAEMYDQDMKTLAVPPENEATLDVLWTFLSDVDSVVDDRQAQVDSIADRLSSLDAVGYLINHPVGVSTTKFHWTLRGYPSTILLEVKTCQDACEARKKSLSASLFMEKRAFECDVVRLKDAILVLTTKTEWSKDNVEMYADDAQTLHESVEACLRRLQDFARRDRIFGWTPMESTNVTLLQALLEPYFAFWTTSSDFTTSTTTWSKTPFEQLAAKDVVTKVAAWQAQLRVLTVQLGKQSTLQPAIATLHAELDAFCVGMPIVHMAATGAMKGRHWETIVDLLDVDARLIQDDRLLFTLDDLVRGGILSVLEFAHNVHQKALREFQLEQCLQTLKKDWCKPVVHVDKYLLKDTYVVVNFAPLLAMVDDQLITIYQMCSSDDVDPIEADVDEWKVKLLYTQQLLQTWSHVQQSWRAIECFFYKQKEGDSAWQDFAKVESTWRSVMELVRGNPGLAKIADSDNVKEPLEKCLRMLRSVHKVVTCMLDAKRSAFPKLFMVSNFDLAHILSAQRIQDVPPKLNGLFEGIDIFQVDHECIQGITLKTGDTLVLVHPVACTTPERDGWFVDIVHVLMSVDASIKLSIEQLIATTCQNSDGMQVAYKLDLPLQVILVVLQIKWVAMMEAEMDNQPLNVTGHDHVLEVLLALEKGLIHTIRTGPTDVKVATILAKVVSLVHHTKALAQCSTHSFDWLSQPRRYLHYARPKPAHVIQVLDTEMHYQNEFLCIRQPQSNVSTDKMLYSVFMSMRHLRGVMLQGFHMVHTAVYLTQSIGASLVVEVLSKESKWTTLGHVLKGAAASGSWLLLHRMNDAPSPLLSILTQVMVHFAASHALHVLHLPQYPKAELHPSFALLCTLNSHRTCAPLPTSLSAAFMPCSVVQPCLLQYTMSTLYVFGFTHFETMAKRIVRFLETMCIEKLNLSSDIPMTALLSHGYIRVLVRTASCDLASHMIQAAKMTSLHDEVVAMTQAIESVFLPRLSHQDVQSTRAVLDHTFRSPSSVSATSSSKDEAIRTAISTWTSSSSSSHSIDVSDYMTRKLHQFLVNTDIYLCTLVSGATLSSKSAMLTAAAAVKIVLNPSTKVHVLRVYTSSVENLVGSFYGDTRCGLLQQWIHDATVVAAKVETWIVLDGAASQDMTDAVVSFLEQHMNMRLFNMAKGIQHTWRLVVETDMLAQVSPSFAAVSGHVYMDADCLTWRQILSTWCQRPGSNGKVHSKAISDTAVWVMTVTFGLLKQPTTTRQTHHMLSVCRLVDMVVEADGGWPAQGHQSVVLAEGYFVFAAVWCIGGGLEDGDVKQAFSDSLKEVLAGTKPHMRRSAVPFPPGTSKAVFDFVFDSPTLSWRLWEELPPPSTASPPQPPPPSAGIVVPHSNVAIGHFFSRMAVCNHYPATRVPIVFTGPTACGKSMVLQAMLLRPELDPQLLAACRHRSSYTTKQLILEPLVEIRQHVMGTRTESTHLVLLDDVHVSADTGLDFIREWTEDKNHSWLVDTRSISVPHAVFLATMRHSSKPCVSGRILRHFVQIRLAAYTDSFLLTICTVVAQHAIVACSSLFPFGNQVAAATAKLVHHLRHNTALGWNVLARGLDVLRVVCGMPGEVYASSGVAMLWSHECQREYEDVFRSVDDVEWFRQHLVSCCASVFGNDDADKLTTTFRLNPLMYSPNIHQPQCYEEIFRTKYLTDTLGSWLKSHRSGTNHRDTFISSSQAGLLARVLRVLTLPLRKHPRLTYIFTYGPSGGHTVLASTFELAGHILDVPFHVEPHDRILTYLRTNKPPQHRPRIVFVHNATSISQSDWNDLQVITAVSPVFVVFAFDVSSAHEASCGSTYTVLCDRPSLYAHSHILWLVTKSDGTDVGQICRSTLKHHLIDHPMRDTLMQMYAEVQVLNEAHLASGSVDHAASLTRFHFSECVAALLSHTTHAIKDAEKLLSNALIHASHVTTSIHDIAVAIGLLSKRIHDKTQRAADCSRDLVPLQQSIHDISTQLGVGVDEIRRESAECDLLTDKLASHMDPYDKELHRRINDVLSFSDDWLDEPRSSKLPSGLLSQMTDVVAALGAQVKGIKDSVAGTIDMDDKKTAKKGSVRFTLQRMLTHFPGAPASILAKIKFMSNMAKADMHTQSPCVQTLMACLDYVAKWQVGYDASKKIAVKIQDSRARIQSIQARNAALHDMHCVVANQLGMTQADMDSRKRDLDVLERQMEHRREARRVVESSQEYLDHELIKWNDALEAEQLKLAWLPGMCAVAASTFVYLKPYPWPTRQKVLDRIHSVLQAHQILLPSDTSLGFFAHDRTDVEGWHLHGLPRSSFYVSNAVLTVNAIPALVKWTVLIDPEMVAKTWLASMYRGHLICTSSMETVLQRAILRAIKLHHPLLIENVEGQFSGSLSHFLKVRCSDGVRYLRVDDRMERLQADWAVYFTTPIRYPTFSAAVHREFHVVNFSLSSADASDFFDVMCLDMWDDKECSKQRQASVDYADSCRDLREAEHALLVQLASSSPTKEDQPHVLLELLEDINRKQVATDAKKDEVMVDHASKHQYADAVVPLATLMFDCVVGMGLVNHQYTISLDEFVRPLRAFVTKLRSEWQVATLRGGVDARTTMLQRSSSRRLTSNAASSTANLRKKPMKKILKPDVVYTTDQKALLGAFSASMTKLLHPNHVLLWRFLVAATRILHTPAWMTPCAATTSLYMDIACILDNQCYAFPVSGVDHLRRPAWVSKAAWANLCVITKHRGFEYMYEYVLTHEHAIVHDDWEHAQALGHLNNVAAALLHQFVLLLCLQSPRRWAALNDLVQFAWQDIAPSSPPTSVVRTLAHVLDATDQTTPIMVFCDDMPTMLMVLQQQHSNTIAPGRTTNPLVSVLSGENDAVSTLLDELDRATTTGTWMCLFECNRTSVDTWEKLSLAWQEAINQKPQPQHRLWFITDMQRPISSCIATNAAKRWFVHPISDVKMAIESCAAVLEKEAATVADITQWDVVANGLVILCHFHHVIKMNAAYFDWMHHAQVDDNTLETAAKELVVVVAKGLASSIRDCLVRVYAAYIVNKHQLDRLQYLFDWNLHACQSVSKPSPSDVVVSPTTYAACQDWLAAQVPYEHTITAVPVPLALEPPVNVFSQYRQCFPGVAGYDVAHNDQALIHDLGAFSHDLKMSFYDVLASARTFPKTSELHRYLHWEWLQFSSQVSHIQRALAQYLQHISDWYDEAQQVLLGKFPSSWYLTPQFRMKTCAQLLTHVKRGRKFFHSVEDGTFTTYWLPALTDPHRAVELLTHHVIQQHPDMLSSWEHLTASFFVADSLLVRSPLIYRLAKQRIKLRKAAAADTTAQDIHLSGILAYNATWDESTRTLVKPCKINMIEELPPIHMTVTKAADVTDPLSYDQDATDVHEMPVHVVDNKTSPPTQHVVFSVWIKLPDDDDDRRWLLANAYFVIG</sequence>
<proteinExistence type="predicted"/>
<dbReference type="Pfam" id="PF12781">
    <property type="entry name" value="AAA_9"/>
    <property type="match status" value="1"/>
</dbReference>
<feature type="domain" description="Dynein heavy chain ATP-binding dynein motor region" evidence="4">
    <location>
        <begin position="3022"/>
        <end position="3219"/>
    </location>
</feature>
<dbReference type="InterPro" id="IPR026983">
    <property type="entry name" value="DHC"/>
</dbReference>
<evidence type="ECO:0000313" key="6">
    <source>
        <dbReference type="EMBL" id="ETV68454.1"/>
    </source>
</evidence>
<dbReference type="InterPro" id="IPR042228">
    <property type="entry name" value="Dynein_linker_3"/>
</dbReference>
<feature type="domain" description="Dynein heavy chain hydrolytic ATP-binding dynein motor region" evidence="3">
    <location>
        <begin position="1498"/>
        <end position="1794"/>
    </location>
</feature>
<reference evidence="6" key="1">
    <citation type="submission" date="2013-12" db="EMBL/GenBank/DDBJ databases">
        <title>The Genome Sequence of Aphanomyces astaci APO3.</title>
        <authorList>
            <consortium name="The Broad Institute Genomics Platform"/>
            <person name="Russ C."/>
            <person name="Tyler B."/>
            <person name="van West P."/>
            <person name="Dieguez-Uribeondo J."/>
            <person name="Young S.K."/>
            <person name="Zeng Q."/>
            <person name="Gargeya S."/>
            <person name="Fitzgerald M."/>
            <person name="Abouelleil A."/>
            <person name="Alvarado L."/>
            <person name="Chapman S.B."/>
            <person name="Gainer-Dewar J."/>
            <person name="Goldberg J."/>
            <person name="Griggs A."/>
            <person name="Gujja S."/>
            <person name="Hansen M."/>
            <person name="Howarth C."/>
            <person name="Imamovic A."/>
            <person name="Ireland A."/>
            <person name="Larimer J."/>
            <person name="McCowan C."/>
            <person name="Murphy C."/>
            <person name="Pearson M."/>
            <person name="Poon T.W."/>
            <person name="Priest M."/>
            <person name="Roberts A."/>
            <person name="Saif S."/>
            <person name="Shea T."/>
            <person name="Sykes S."/>
            <person name="Wortman J."/>
            <person name="Nusbaum C."/>
            <person name="Birren B."/>
        </authorList>
    </citation>
    <scope>NUCLEOTIDE SEQUENCE [LARGE SCALE GENOMIC DNA]</scope>
    <source>
        <strain evidence="6">APO3</strain>
    </source>
</reference>
<dbReference type="Pfam" id="PF12774">
    <property type="entry name" value="AAA_6"/>
    <property type="match status" value="1"/>
</dbReference>
<feature type="region of interest" description="Disordered" evidence="1">
    <location>
        <begin position="1"/>
        <end position="31"/>
    </location>
</feature>
<dbReference type="GO" id="GO:0007018">
    <property type="term" value="P:microtubule-based movement"/>
    <property type="evidence" value="ECO:0007669"/>
    <property type="project" value="InterPro"/>
</dbReference>
<dbReference type="Pfam" id="PF17852">
    <property type="entry name" value="Dynein_AAA_lid"/>
    <property type="match status" value="1"/>
</dbReference>
<evidence type="ECO:0000259" key="2">
    <source>
        <dbReference type="Pfam" id="PF08393"/>
    </source>
</evidence>
<dbReference type="Gene3D" id="1.10.472.130">
    <property type="match status" value="1"/>
</dbReference>
<dbReference type="Gene3D" id="1.10.287.2620">
    <property type="match status" value="1"/>
</dbReference>
<dbReference type="GeneID" id="20817611"/>
<organism evidence="6">
    <name type="scientific">Aphanomyces astaci</name>
    <name type="common">Crayfish plague agent</name>
    <dbReference type="NCBI Taxonomy" id="112090"/>
    <lineage>
        <taxon>Eukaryota</taxon>
        <taxon>Sar</taxon>
        <taxon>Stramenopiles</taxon>
        <taxon>Oomycota</taxon>
        <taxon>Saprolegniomycetes</taxon>
        <taxon>Saprolegniales</taxon>
        <taxon>Verrucalvaceae</taxon>
        <taxon>Aphanomyces</taxon>
    </lineage>
</organism>